<proteinExistence type="inferred from homology"/>
<evidence type="ECO:0000313" key="3">
    <source>
        <dbReference type="EMBL" id="KAJ8317999.1"/>
    </source>
</evidence>
<dbReference type="EMBL" id="JARBDR010000214">
    <property type="protein sequence ID" value="KAJ8319138.1"/>
    <property type="molecule type" value="Genomic_DNA"/>
</dbReference>
<dbReference type="PANTHER" id="PTHR33560">
    <property type="entry name" value="PROTEIN FAM227B"/>
    <property type="match status" value="1"/>
</dbReference>
<evidence type="ECO:0000313" key="4">
    <source>
        <dbReference type="EMBL" id="KAJ8319138.1"/>
    </source>
</evidence>
<dbReference type="InterPro" id="IPR029417">
    <property type="entry name" value="FAM227"/>
</dbReference>
<feature type="region of interest" description="Disordered" evidence="2">
    <location>
        <begin position="280"/>
        <end position="323"/>
    </location>
</feature>
<protein>
    <submittedName>
        <fullName evidence="4">Uncharacterized protein</fullName>
    </submittedName>
</protein>
<accession>A0ABQ9FTV6</accession>
<evidence type="ECO:0000256" key="2">
    <source>
        <dbReference type="SAM" id="MobiDB-lite"/>
    </source>
</evidence>
<organism evidence="4 5">
    <name type="scientific">Tegillarca granosa</name>
    <name type="common">Malaysian cockle</name>
    <name type="synonym">Anadara granosa</name>
    <dbReference type="NCBI Taxonomy" id="220873"/>
    <lineage>
        <taxon>Eukaryota</taxon>
        <taxon>Metazoa</taxon>
        <taxon>Spiralia</taxon>
        <taxon>Lophotrochozoa</taxon>
        <taxon>Mollusca</taxon>
        <taxon>Bivalvia</taxon>
        <taxon>Autobranchia</taxon>
        <taxon>Pteriomorphia</taxon>
        <taxon>Arcoida</taxon>
        <taxon>Arcoidea</taxon>
        <taxon>Arcidae</taxon>
        <taxon>Tegillarca</taxon>
    </lineage>
</organism>
<keyword evidence="5" id="KW-1185">Reference proteome</keyword>
<evidence type="ECO:0000256" key="1">
    <source>
        <dbReference type="ARBA" id="ARBA00008666"/>
    </source>
</evidence>
<feature type="compositionally biased region" description="Low complexity" evidence="2">
    <location>
        <begin position="280"/>
        <end position="295"/>
    </location>
</feature>
<reference evidence="4 5" key="1">
    <citation type="submission" date="2022-12" db="EMBL/GenBank/DDBJ databases">
        <title>Chromosome-level genome of Tegillarca granosa.</title>
        <authorList>
            <person name="Kim J."/>
        </authorList>
    </citation>
    <scope>NUCLEOTIDE SEQUENCE [LARGE SCALE GENOMIC DNA]</scope>
    <source>
        <strain evidence="4">Teg-2019</strain>
        <tissue evidence="4">Adductor muscle</tissue>
    </source>
</reference>
<feature type="compositionally biased region" description="Polar residues" evidence="2">
    <location>
        <begin position="306"/>
        <end position="323"/>
    </location>
</feature>
<feature type="compositionally biased region" description="Basic and acidic residues" evidence="2">
    <location>
        <begin position="87"/>
        <end position="100"/>
    </location>
</feature>
<feature type="region of interest" description="Disordered" evidence="2">
    <location>
        <begin position="1"/>
        <end position="20"/>
    </location>
</feature>
<dbReference type="EMBL" id="JARBDR010000214">
    <property type="protein sequence ID" value="KAJ8317999.1"/>
    <property type="molecule type" value="Genomic_DNA"/>
</dbReference>
<comment type="caution">
    <text evidence="4">The sequence shown here is derived from an EMBL/GenBank/DDBJ whole genome shotgun (WGS) entry which is preliminary data.</text>
</comment>
<dbReference type="Proteomes" id="UP001217089">
    <property type="component" value="Unassembled WGS sequence"/>
</dbReference>
<feature type="region of interest" description="Disordered" evidence="2">
    <location>
        <begin position="75"/>
        <end position="100"/>
    </location>
</feature>
<name>A0ABQ9FTV6_TEGGR</name>
<gene>
    <name evidence="3" type="ORF">KUTeg_003090</name>
    <name evidence="4" type="ORF">KUTeg_004229</name>
</gene>
<dbReference type="Pfam" id="PF14922">
    <property type="entry name" value="FWWh"/>
    <property type="match status" value="1"/>
</dbReference>
<feature type="region of interest" description="Disordered" evidence="2">
    <location>
        <begin position="335"/>
        <end position="362"/>
    </location>
</feature>
<dbReference type="PANTHER" id="PTHR33560:SF1">
    <property type="entry name" value="PROTEIN FAM227A"/>
    <property type="match status" value="1"/>
</dbReference>
<evidence type="ECO:0000313" key="5">
    <source>
        <dbReference type="Proteomes" id="UP001217089"/>
    </source>
</evidence>
<sequence>MANINRVGSPMDLCEENYDQKQEKIERQKKLLASKQRTKSPFFIGSIEEVNKKISKLDRKLQHYTQLVVESRASDYDDMDAQSETSARGRDRSEKRERETRELNKFAGYFTMKQSFLPGRSERVRNISKVSMQPSKTSVLYQYGGYDNTELTALPEDIPFKDMLKKAANAHMYLYKKEYPCLISQAVYAAYCHGFPDSYKHFGEEFKEDLITLAYSWIAGITPAPRSWLTWNFDKLEPENIKLREEIAANTQKNKKSSANLNLDYLDSIFSSNASQYTSTTSLNQSMSKSSMQSKSRGRRLGRKPSISQSPVSSKLRVQSAESSTDSTIIDYIADSQKSTGGQGSARKGQGSGSKQRPVDARKLYEALTPIRETTMEEDHEMMSEHKPSNVSVTLTKAHSRVPERKQTESHPACKGPDFVRTVFNISGRSPLVAHYFRMKNISDHGGQDVLIQRTEICNLPPYP</sequence>
<comment type="similarity">
    <text evidence="1">Belongs to the FAM227 family.</text>
</comment>